<dbReference type="Pfam" id="PF01851">
    <property type="entry name" value="PC_rep"/>
    <property type="match status" value="2"/>
</dbReference>
<keyword evidence="2" id="KW-0677">Repeat</keyword>
<dbReference type="InterPro" id="IPR011989">
    <property type="entry name" value="ARM-like"/>
</dbReference>
<feature type="domain" description="26S proteasome non-ATPase regulatory subunit RPN1 C-terminal" evidence="6">
    <location>
        <begin position="605"/>
        <end position="658"/>
    </location>
</feature>
<dbReference type="GO" id="GO:0043161">
    <property type="term" value="P:proteasome-mediated ubiquitin-dependent protein catabolic process"/>
    <property type="evidence" value="ECO:0007669"/>
    <property type="project" value="TreeGrafter"/>
</dbReference>
<dbReference type="GO" id="GO:0034515">
    <property type="term" value="C:proteasome storage granule"/>
    <property type="evidence" value="ECO:0007669"/>
    <property type="project" value="TreeGrafter"/>
</dbReference>
<keyword evidence="4" id="KW-0647">Proteasome</keyword>
<sequence length="661" mass="71747">MLYLPGPDDMLVLDIAYMIYLKFEEFPSALRIALFLDNMQYVKQVFTSCDGLLRKKQFCYILARHGVTFELDDEIVTDDDDREALQEIINNTKLSEGYLTLARDIEVMEPKSPEDIYKAHLLDGRASAGANVDSARQNLAATFVNAFVNAGFGQDKLMTVPSETSSGGTTGSWLFKNKEHGKASAAASLGMILLWDVDSGLAQIDKYFHSNDNHVIAGALLGVGIVNCGIKNECDPAMALLADYISKEDSTTRIGAIMGLGLAYAGSQNEQIRGNLSPILGDGKAPLDVIAFTAISLGLIYVGSCNEEVAQAIIFALMDRSDSELGDPLTRLLPLGLGLLYLGKQESVEATAEVSKTFNEKIRKYCDMTLLSCAYAGTGNVLKVQHLLGHCAQHLEKGETHQGPAVLGIAMVAMAEELGLEMAIRSLEHLLQYGEQNIRRAVPLALGLLCISNPKVNVMDTLSRLSHDSDSDVAMAATISLGLIGAGTNNARIAGMLRNLSSYYYKEASLLFCVRIAQGLVHLGKGLLTLAPYHSERLLLSPTALAGIITLLHACLDMKSIILGKYHYVLYFLVLAMQPRMLMTVDENLKPLSVPVRVGQAVDVVGQAGRPKSITGFQTHSTPVLLAAGDRAELATEKYIPLSPILEGFVILKENPEYRED</sequence>
<dbReference type="Proteomes" id="UP000655225">
    <property type="component" value="Unassembled WGS sequence"/>
</dbReference>
<dbReference type="InterPro" id="IPR002015">
    <property type="entry name" value="Proteasome/cyclosome_rpt"/>
</dbReference>
<dbReference type="PANTHER" id="PTHR10943:SF1">
    <property type="entry name" value="26S PROTEASOME NON-ATPASE REGULATORY SUBUNIT 2"/>
    <property type="match status" value="1"/>
</dbReference>
<proteinExistence type="inferred from homology"/>
<accession>A0A835DRF3</accession>
<evidence type="ECO:0000256" key="4">
    <source>
        <dbReference type="ARBA" id="ARBA00022942"/>
    </source>
</evidence>
<evidence type="ECO:0000259" key="5">
    <source>
        <dbReference type="Pfam" id="PF17781"/>
    </source>
</evidence>
<comment type="caution">
    <text evidence="7">The sequence shown here is derived from an EMBL/GenBank/DDBJ whole genome shotgun (WGS) entry which is preliminary data.</text>
</comment>
<dbReference type="Gene3D" id="1.25.10.10">
    <property type="entry name" value="Leucine-rich Repeat Variant"/>
    <property type="match status" value="1"/>
</dbReference>
<name>A0A835DRF3_TETSI</name>
<dbReference type="Pfam" id="PF18051">
    <property type="entry name" value="RPN1_C"/>
    <property type="match status" value="1"/>
</dbReference>
<evidence type="ECO:0008006" key="9">
    <source>
        <dbReference type="Google" id="ProtNLM"/>
    </source>
</evidence>
<organism evidence="7 8">
    <name type="scientific">Tetracentron sinense</name>
    <name type="common">Spur-leaf</name>
    <dbReference type="NCBI Taxonomy" id="13715"/>
    <lineage>
        <taxon>Eukaryota</taxon>
        <taxon>Viridiplantae</taxon>
        <taxon>Streptophyta</taxon>
        <taxon>Embryophyta</taxon>
        <taxon>Tracheophyta</taxon>
        <taxon>Spermatophyta</taxon>
        <taxon>Magnoliopsida</taxon>
        <taxon>Trochodendrales</taxon>
        <taxon>Trochodendraceae</taxon>
        <taxon>Tetracentron</taxon>
    </lineage>
</organism>
<dbReference type="InterPro" id="IPR040892">
    <property type="entry name" value="RPN1_N"/>
</dbReference>
<keyword evidence="8" id="KW-1185">Reference proteome</keyword>
<feature type="domain" description="RPN1 N-terminal" evidence="5">
    <location>
        <begin position="3"/>
        <end position="121"/>
    </location>
</feature>
<dbReference type="Pfam" id="PF17781">
    <property type="entry name" value="RPN1_RPN2_N"/>
    <property type="match status" value="1"/>
</dbReference>
<dbReference type="OMA" id="GTCNGDI"/>
<keyword evidence="3" id="KW-0832">Ubl conjugation</keyword>
<dbReference type="OrthoDB" id="10252509at2759"/>
<evidence type="ECO:0000256" key="2">
    <source>
        <dbReference type="ARBA" id="ARBA00022737"/>
    </source>
</evidence>
<evidence type="ECO:0000313" key="7">
    <source>
        <dbReference type="EMBL" id="KAF8412833.1"/>
    </source>
</evidence>
<evidence type="ECO:0000313" key="8">
    <source>
        <dbReference type="Proteomes" id="UP000655225"/>
    </source>
</evidence>
<evidence type="ECO:0000256" key="1">
    <source>
        <dbReference type="ARBA" id="ARBA00005460"/>
    </source>
</evidence>
<dbReference type="AlphaFoldDB" id="A0A835DRF3"/>
<dbReference type="FunFam" id="1.25.10.10:FF:000084">
    <property type="entry name" value="26S proteasome non-ATPase regulatory subunit 2 homolog"/>
    <property type="match status" value="1"/>
</dbReference>
<evidence type="ECO:0000259" key="6">
    <source>
        <dbReference type="Pfam" id="PF18051"/>
    </source>
</evidence>
<dbReference type="InterPro" id="IPR041433">
    <property type="entry name" value="RPN1_C"/>
</dbReference>
<comment type="similarity">
    <text evidence="1">Belongs to the proteasome subunit S2 family.</text>
</comment>
<dbReference type="InterPro" id="IPR016024">
    <property type="entry name" value="ARM-type_fold"/>
</dbReference>
<dbReference type="EMBL" id="JABCRI010000001">
    <property type="protein sequence ID" value="KAF8412833.1"/>
    <property type="molecule type" value="Genomic_DNA"/>
</dbReference>
<dbReference type="PANTHER" id="PTHR10943">
    <property type="entry name" value="26S PROTEASOME NON-ATPASE REGULATORY SUBUNIT"/>
    <property type="match status" value="1"/>
</dbReference>
<gene>
    <name evidence="7" type="ORF">HHK36_000804</name>
</gene>
<dbReference type="GO" id="GO:0008540">
    <property type="term" value="C:proteasome regulatory particle, base subcomplex"/>
    <property type="evidence" value="ECO:0007669"/>
    <property type="project" value="TreeGrafter"/>
</dbReference>
<evidence type="ECO:0000256" key="3">
    <source>
        <dbReference type="ARBA" id="ARBA00022843"/>
    </source>
</evidence>
<reference evidence="7 8" key="1">
    <citation type="submission" date="2020-04" db="EMBL/GenBank/DDBJ databases">
        <title>Plant Genome Project.</title>
        <authorList>
            <person name="Zhang R.-G."/>
        </authorList>
    </citation>
    <scope>NUCLEOTIDE SEQUENCE [LARGE SCALE GENOMIC DNA]</scope>
    <source>
        <strain evidence="7">YNK0</strain>
        <tissue evidence="7">Leaf</tissue>
    </source>
</reference>
<dbReference type="GO" id="GO:0005634">
    <property type="term" value="C:nucleus"/>
    <property type="evidence" value="ECO:0007669"/>
    <property type="project" value="TreeGrafter"/>
</dbReference>
<dbReference type="SUPFAM" id="SSF48371">
    <property type="entry name" value="ARM repeat"/>
    <property type="match status" value="1"/>
</dbReference>
<protein>
    <recommendedName>
        <fullName evidence="9">26S proteasome non-ATPase regulatory subunit 2 homolog</fullName>
    </recommendedName>
</protein>